<dbReference type="EMBL" id="QBMC01000058">
    <property type="protein sequence ID" value="PZO18183.1"/>
    <property type="molecule type" value="Genomic_DNA"/>
</dbReference>
<comment type="caution">
    <text evidence="2">The sequence shown here is derived from an EMBL/GenBank/DDBJ whole genome shotgun (WGS) entry which is preliminary data.</text>
</comment>
<protein>
    <submittedName>
        <fullName evidence="2">Uncharacterized protein</fullName>
    </submittedName>
</protein>
<evidence type="ECO:0000313" key="2">
    <source>
        <dbReference type="EMBL" id="PZO18183.1"/>
    </source>
</evidence>
<feature type="compositionally biased region" description="Basic and acidic residues" evidence="1">
    <location>
        <begin position="160"/>
        <end position="191"/>
    </location>
</feature>
<feature type="compositionally biased region" description="Basic residues" evidence="1">
    <location>
        <begin position="92"/>
        <end position="111"/>
    </location>
</feature>
<evidence type="ECO:0000256" key="1">
    <source>
        <dbReference type="SAM" id="MobiDB-lite"/>
    </source>
</evidence>
<proteinExistence type="predicted"/>
<reference evidence="2 3" key="2">
    <citation type="submission" date="2018-06" db="EMBL/GenBank/DDBJ databases">
        <title>Metagenomic assembly of (sub)arctic Cyanobacteria and their associated microbiome from non-axenic cultures.</title>
        <authorList>
            <person name="Baurain D."/>
        </authorList>
    </citation>
    <scope>NUCLEOTIDE SEQUENCE [LARGE SCALE GENOMIC DNA]</scope>
    <source>
        <strain evidence="2">ULC129bin1</strain>
    </source>
</reference>
<feature type="compositionally biased region" description="Polar residues" evidence="1">
    <location>
        <begin position="143"/>
        <end position="159"/>
    </location>
</feature>
<dbReference type="AlphaFoldDB" id="A0A2W4UBD3"/>
<sequence>MAESIYSVEQIEQWGENLKELKQQPRSDFNKKQAVEALMDIIEDTLEERSYREVAGGLQDWGLDISEGSLKKYVSTYRREHSTDDDEENHQKPRKRASSRRKKSAQQKTQKKKEGAIASGQAPERQTADDNSITEEAARKTQKFSGTGTNIARSSQSGQDRLKSDDSSHRYPDDSGKPLDARRQREAENAKKAGFVEMPEEL</sequence>
<reference evidence="3" key="1">
    <citation type="submission" date="2018-04" db="EMBL/GenBank/DDBJ databases">
        <authorList>
            <person name="Cornet L."/>
        </authorList>
    </citation>
    <scope>NUCLEOTIDE SEQUENCE [LARGE SCALE GENOMIC DNA]</scope>
</reference>
<accession>A0A2W4UBD3</accession>
<gene>
    <name evidence="2" type="ORF">DCF25_10155</name>
</gene>
<organism evidence="2 3">
    <name type="scientific">Leptolyngbya foveolarum</name>
    <dbReference type="NCBI Taxonomy" id="47253"/>
    <lineage>
        <taxon>Bacteria</taxon>
        <taxon>Bacillati</taxon>
        <taxon>Cyanobacteriota</taxon>
        <taxon>Cyanophyceae</taxon>
        <taxon>Leptolyngbyales</taxon>
        <taxon>Leptolyngbyaceae</taxon>
        <taxon>Leptolyngbya group</taxon>
        <taxon>Leptolyngbya</taxon>
    </lineage>
</organism>
<name>A0A2W4UBD3_9CYAN</name>
<feature type="region of interest" description="Disordered" evidence="1">
    <location>
        <begin position="76"/>
        <end position="202"/>
    </location>
</feature>
<dbReference type="Proteomes" id="UP000249354">
    <property type="component" value="Unassembled WGS sequence"/>
</dbReference>
<evidence type="ECO:0000313" key="3">
    <source>
        <dbReference type="Proteomes" id="UP000249354"/>
    </source>
</evidence>